<gene>
    <name evidence="12" type="primary">trxA</name>
    <name evidence="12" type="ORF">IAC73_03785</name>
</gene>
<evidence type="ECO:0000256" key="10">
    <source>
        <dbReference type="PIRSR" id="PIRSR000077-4"/>
    </source>
</evidence>
<comment type="caution">
    <text evidence="12">The sequence shown here is derived from an EMBL/GenBank/DDBJ whole genome shotgun (WGS) entry which is preliminary data.</text>
</comment>
<dbReference type="InterPro" id="IPR013766">
    <property type="entry name" value="Thioredoxin_domain"/>
</dbReference>
<reference evidence="12" key="1">
    <citation type="submission" date="2020-10" db="EMBL/GenBank/DDBJ databases">
        <authorList>
            <person name="Gilroy R."/>
        </authorList>
    </citation>
    <scope>NUCLEOTIDE SEQUENCE</scope>
    <source>
        <strain evidence="12">10406</strain>
    </source>
</reference>
<evidence type="ECO:0000256" key="7">
    <source>
        <dbReference type="NCBIfam" id="TIGR01068"/>
    </source>
</evidence>
<evidence type="ECO:0000256" key="8">
    <source>
        <dbReference type="PIRNR" id="PIRNR000077"/>
    </source>
</evidence>
<dbReference type="PROSITE" id="PS00194">
    <property type="entry name" value="THIOREDOXIN_1"/>
    <property type="match status" value="1"/>
</dbReference>
<feature type="site" description="Contributes to redox potential value" evidence="9">
    <location>
        <position position="33"/>
    </location>
</feature>
<dbReference type="InterPro" id="IPR005746">
    <property type="entry name" value="Thioredoxin"/>
</dbReference>
<evidence type="ECO:0000256" key="2">
    <source>
        <dbReference type="ARBA" id="ARBA00020570"/>
    </source>
</evidence>
<keyword evidence="5 10" id="KW-1015">Disulfide bond</keyword>
<name>A0A9D1SWM5_9FIRM</name>
<dbReference type="NCBIfam" id="TIGR01068">
    <property type="entry name" value="thioredoxin"/>
    <property type="match status" value="1"/>
</dbReference>
<evidence type="ECO:0000256" key="1">
    <source>
        <dbReference type="ARBA" id="ARBA00008987"/>
    </source>
</evidence>
<evidence type="ECO:0000259" key="11">
    <source>
        <dbReference type="PROSITE" id="PS51352"/>
    </source>
</evidence>
<feature type="active site" description="Nucleophile" evidence="9">
    <location>
        <position position="35"/>
    </location>
</feature>
<reference evidence="12" key="2">
    <citation type="journal article" date="2021" name="PeerJ">
        <title>Extensive microbial diversity within the chicken gut microbiome revealed by metagenomics and culture.</title>
        <authorList>
            <person name="Gilroy R."/>
            <person name="Ravi A."/>
            <person name="Getino M."/>
            <person name="Pursley I."/>
            <person name="Horton D.L."/>
            <person name="Alikhan N.F."/>
            <person name="Baker D."/>
            <person name="Gharbi K."/>
            <person name="Hall N."/>
            <person name="Watson M."/>
            <person name="Adriaenssens E.M."/>
            <person name="Foster-Nyarko E."/>
            <person name="Jarju S."/>
            <person name="Secka A."/>
            <person name="Antonio M."/>
            <person name="Oren A."/>
            <person name="Chaudhuri R.R."/>
            <person name="La Ragione R."/>
            <person name="Hildebrand F."/>
            <person name="Pallen M.J."/>
        </authorList>
    </citation>
    <scope>NUCLEOTIDE SEQUENCE</scope>
    <source>
        <strain evidence="12">10406</strain>
    </source>
</reference>
<dbReference type="AlphaFoldDB" id="A0A9D1SWM5"/>
<dbReference type="Gene3D" id="3.40.30.10">
    <property type="entry name" value="Glutaredoxin"/>
    <property type="match status" value="1"/>
</dbReference>
<dbReference type="EMBL" id="DVOE01000057">
    <property type="protein sequence ID" value="HIU98946.1"/>
    <property type="molecule type" value="Genomic_DNA"/>
</dbReference>
<dbReference type="GO" id="GO:0015035">
    <property type="term" value="F:protein-disulfide reductase activity"/>
    <property type="evidence" value="ECO:0007669"/>
    <property type="project" value="UniProtKB-UniRule"/>
</dbReference>
<feature type="site" description="Deprotonates C-terminal active site Cys" evidence="9">
    <location>
        <position position="26"/>
    </location>
</feature>
<feature type="domain" description="Thioredoxin" evidence="11">
    <location>
        <begin position="1"/>
        <end position="107"/>
    </location>
</feature>
<feature type="active site" description="Nucleophile" evidence="9">
    <location>
        <position position="32"/>
    </location>
</feature>
<dbReference type="InterPro" id="IPR036249">
    <property type="entry name" value="Thioredoxin-like_sf"/>
</dbReference>
<dbReference type="PROSITE" id="PS51352">
    <property type="entry name" value="THIOREDOXIN_2"/>
    <property type="match status" value="1"/>
</dbReference>
<dbReference type="CDD" id="cd02947">
    <property type="entry name" value="TRX_family"/>
    <property type="match status" value="1"/>
</dbReference>
<evidence type="ECO:0000256" key="9">
    <source>
        <dbReference type="PIRSR" id="PIRSR000077-1"/>
    </source>
</evidence>
<feature type="site" description="Contributes to redox potential value" evidence="9">
    <location>
        <position position="34"/>
    </location>
</feature>
<keyword evidence="3" id="KW-0813">Transport</keyword>
<evidence type="ECO:0000256" key="5">
    <source>
        <dbReference type="ARBA" id="ARBA00023157"/>
    </source>
</evidence>
<evidence type="ECO:0000313" key="12">
    <source>
        <dbReference type="EMBL" id="HIU98946.1"/>
    </source>
</evidence>
<sequence length="107" mass="11680">MESNCKHFTADNFDAARNAGGVLLVDFWASWCGPCRMLGPVIEELADDFAGRAVVGKINVDDCPAIAEKYGIMTIPAVFIFKNGEIVEKMVGLRQKVQLAAALNKYL</sequence>
<dbReference type="PANTHER" id="PTHR45663:SF11">
    <property type="entry name" value="GEO12009P1"/>
    <property type="match status" value="1"/>
</dbReference>
<dbReference type="PIRSF" id="PIRSF000077">
    <property type="entry name" value="Thioredoxin"/>
    <property type="match status" value="1"/>
</dbReference>
<dbReference type="Pfam" id="PF00085">
    <property type="entry name" value="Thioredoxin"/>
    <property type="match status" value="1"/>
</dbReference>
<dbReference type="Proteomes" id="UP000886857">
    <property type="component" value="Unassembled WGS sequence"/>
</dbReference>
<feature type="disulfide bond" description="Redox-active" evidence="10">
    <location>
        <begin position="32"/>
        <end position="35"/>
    </location>
</feature>
<dbReference type="FunFam" id="3.40.30.10:FF:000001">
    <property type="entry name" value="Thioredoxin"/>
    <property type="match status" value="1"/>
</dbReference>
<dbReference type="PANTHER" id="PTHR45663">
    <property type="entry name" value="GEO12009P1"/>
    <property type="match status" value="1"/>
</dbReference>
<accession>A0A9D1SWM5</accession>
<dbReference type="InterPro" id="IPR017937">
    <property type="entry name" value="Thioredoxin_CS"/>
</dbReference>
<evidence type="ECO:0000256" key="3">
    <source>
        <dbReference type="ARBA" id="ARBA00022448"/>
    </source>
</evidence>
<evidence type="ECO:0000313" key="13">
    <source>
        <dbReference type="Proteomes" id="UP000886857"/>
    </source>
</evidence>
<protein>
    <recommendedName>
        <fullName evidence="2 7">Thioredoxin</fullName>
    </recommendedName>
</protein>
<keyword evidence="4" id="KW-0249">Electron transport</keyword>
<proteinExistence type="inferred from homology"/>
<keyword evidence="6 10" id="KW-0676">Redox-active center</keyword>
<dbReference type="GO" id="GO:0005737">
    <property type="term" value="C:cytoplasm"/>
    <property type="evidence" value="ECO:0007669"/>
    <property type="project" value="TreeGrafter"/>
</dbReference>
<dbReference type="SUPFAM" id="SSF52833">
    <property type="entry name" value="Thioredoxin-like"/>
    <property type="match status" value="1"/>
</dbReference>
<evidence type="ECO:0000256" key="6">
    <source>
        <dbReference type="ARBA" id="ARBA00023284"/>
    </source>
</evidence>
<organism evidence="12 13">
    <name type="scientific">Candidatus Limadaptatus stercoripullorum</name>
    <dbReference type="NCBI Taxonomy" id="2840846"/>
    <lineage>
        <taxon>Bacteria</taxon>
        <taxon>Bacillati</taxon>
        <taxon>Bacillota</taxon>
        <taxon>Clostridia</taxon>
        <taxon>Eubacteriales</taxon>
        <taxon>Candidatus Limadaptatus</taxon>
    </lineage>
</organism>
<dbReference type="PRINTS" id="PR00421">
    <property type="entry name" value="THIOREDOXIN"/>
</dbReference>
<evidence type="ECO:0000256" key="4">
    <source>
        <dbReference type="ARBA" id="ARBA00022982"/>
    </source>
</evidence>
<comment type="similarity">
    <text evidence="1 8">Belongs to the thioredoxin family.</text>
</comment>